<dbReference type="AlphaFoldDB" id="A0A1I7XCM4"/>
<dbReference type="Proteomes" id="UP000095283">
    <property type="component" value="Unplaced"/>
</dbReference>
<reference evidence="9" key="1">
    <citation type="submission" date="2016-11" db="UniProtKB">
        <authorList>
            <consortium name="WormBaseParasite"/>
        </authorList>
    </citation>
    <scope>IDENTIFICATION</scope>
</reference>
<dbReference type="GO" id="GO:0007009">
    <property type="term" value="P:plasma membrane organization"/>
    <property type="evidence" value="ECO:0007669"/>
    <property type="project" value="TreeGrafter"/>
</dbReference>
<evidence type="ECO:0000256" key="3">
    <source>
        <dbReference type="ARBA" id="ARBA00022989"/>
    </source>
</evidence>
<evidence type="ECO:0000256" key="4">
    <source>
        <dbReference type="ARBA" id="ARBA00023136"/>
    </source>
</evidence>
<dbReference type="WBParaSite" id="Hba_15447">
    <property type="protein sequence ID" value="Hba_15447"/>
    <property type="gene ID" value="Hba_15447"/>
</dbReference>
<proteinExistence type="predicted"/>
<evidence type="ECO:0000256" key="6">
    <source>
        <dbReference type="SAM" id="Phobius"/>
    </source>
</evidence>
<protein>
    <submittedName>
        <fullName evidence="9">TLC domain-containing protein</fullName>
    </submittedName>
</protein>
<feature type="transmembrane region" description="Helical" evidence="6">
    <location>
        <begin position="148"/>
        <end position="168"/>
    </location>
</feature>
<dbReference type="PANTHER" id="PTHR13439:SF21">
    <property type="entry name" value="TLC DOMAIN-CONTAINING PROTEIN"/>
    <property type="match status" value="1"/>
</dbReference>
<dbReference type="GO" id="GO:0055091">
    <property type="term" value="P:phospholipid homeostasis"/>
    <property type="evidence" value="ECO:0007669"/>
    <property type="project" value="TreeGrafter"/>
</dbReference>
<evidence type="ECO:0000313" key="9">
    <source>
        <dbReference type="WBParaSite" id="Hba_15447"/>
    </source>
</evidence>
<feature type="transmembrane region" description="Helical" evidence="6">
    <location>
        <begin position="118"/>
        <end position="136"/>
    </location>
</feature>
<dbReference type="GO" id="GO:0071709">
    <property type="term" value="P:membrane assembly"/>
    <property type="evidence" value="ECO:0007669"/>
    <property type="project" value="TreeGrafter"/>
</dbReference>
<comment type="subcellular location">
    <subcellularLocation>
        <location evidence="1">Membrane</location>
        <topology evidence="1">Multi-pass membrane protein</topology>
    </subcellularLocation>
</comment>
<dbReference type="InterPro" id="IPR050846">
    <property type="entry name" value="TLCD"/>
</dbReference>
<feature type="transmembrane region" description="Helical" evidence="6">
    <location>
        <begin position="83"/>
        <end position="106"/>
    </location>
</feature>
<name>A0A1I7XCM4_HETBA</name>
<evidence type="ECO:0000259" key="7">
    <source>
        <dbReference type="PROSITE" id="PS50922"/>
    </source>
</evidence>
<feature type="transmembrane region" description="Helical" evidence="6">
    <location>
        <begin position="49"/>
        <end position="71"/>
    </location>
</feature>
<evidence type="ECO:0000256" key="2">
    <source>
        <dbReference type="ARBA" id="ARBA00022692"/>
    </source>
</evidence>
<keyword evidence="8" id="KW-1185">Reference proteome</keyword>
<dbReference type="Pfam" id="PF03798">
    <property type="entry name" value="TRAM_LAG1_CLN8"/>
    <property type="match status" value="1"/>
</dbReference>
<keyword evidence="2 5" id="KW-0812">Transmembrane</keyword>
<feature type="transmembrane region" description="Helical" evidence="6">
    <location>
        <begin position="213"/>
        <end position="239"/>
    </location>
</feature>
<feature type="domain" description="TLC" evidence="7">
    <location>
        <begin position="78"/>
        <end position="288"/>
    </location>
</feature>
<accession>A0A1I7XCM4</accession>
<sequence>MYIDSNRNIELTSSNFFLFEIDNHTNLGINNGAERHVTDYTVMLSIDTFIPLICYTVLWYSVNLAVTTHCWTTWQEGIRRKRLVNVTTSLIHSSVSGVFLFVYFIRNTQIMFSSPMHYYSYSDSQIVMLSIGYFIYDACDLLVNDRISIATCVLLFHHIASVYVLSTAIASKKFLLYAYWALLMEVSSIFLHSRSLLHISKLSATSMIAVSKAIGYMNIIAFIIFRFGVQFFLIGWAYVNMDNMHIYYVWIAMGGGGIFLVINIGLFLRILHSDGLLCSSVVSHERLDALLEDNEYKSGKLEKKELLIN</sequence>
<evidence type="ECO:0000313" key="8">
    <source>
        <dbReference type="Proteomes" id="UP000095283"/>
    </source>
</evidence>
<dbReference type="GO" id="GO:0005886">
    <property type="term" value="C:plasma membrane"/>
    <property type="evidence" value="ECO:0007669"/>
    <property type="project" value="TreeGrafter"/>
</dbReference>
<dbReference type="GO" id="GO:0097035">
    <property type="term" value="P:regulation of membrane lipid distribution"/>
    <property type="evidence" value="ECO:0007669"/>
    <property type="project" value="TreeGrafter"/>
</dbReference>
<keyword evidence="4 5" id="KW-0472">Membrane</keyword>
<dbReference type="SMART" id="SM00724">
    <property type="entry name" value="TLC"/>
    <property type="match status" value="1"/>
</dbReference>
<dbReference type="PROSITE" id="PS50922">
    <property type="entry name" value="TLC"/>
    <property type="match status" value="1"/>
</dbReference>
<dbReference type="InterPro" id="IPR006634">
    <property type="entry name" value="TLC-dom"/>
</dbReference>
<organism evidence="8 9">
    <name type="scientific">Heterorhabditis bacteriophora</name>
    <name type="common">Entomopathogenic nematode worm</name>
    <dbReference type="NCBI Taxonomy" id="37862"/>
    <lineage>
        <taxon>Eukaryota</taxon>
        <taxon>Metazoa</taxon>
        <taxon>Ecdysozoa</taxon>
        <taxon>Nematoda</taxon>
        <taxon>Chromadorea</taxon>
        <taxon>Rhabditida</taxon>
        <taxon>Rhabditina</taxon>
        <taxon>Rhabditomorpha</taxon>
        <taxon>Strongyloidea</taxon>
        <taxon>Heterorhabditidae</taxon>
        <taxon>Heterorhabditis</taxon>
    </lineage>
</organism>
<dbReference type="PANTHER" id="PTHR13439">
    <property type="entry name" value="CT120 PROTEIN"/>
    <property type="match status" value="1"/>
</dbReference>
<feature type="transmembrane region" description="Helical" evidence="6">
    <location>
        <begin position="174"/>
        <end position="192"/>
    </location>
</feature>
<evidence type="ECO:0000256" key="5">
    <source>
        <dbReference type="PROSITE-ProRule" id="PRU00205"/>
    </source>
</evidence>
<keyword evidence="3 6" id="KW-1133">Transmembrane helix</keyword>
<feature type="transmembrane region" description="Helical" evidence="6">
    <location>
        <begin position="245"/>
        <end position="268"/>
    </location>
</feature>
<evidence type="ECO:0000256" key="1">
    <source>
        <dbReference type="ARBA" id="ARBA00004141"/>
    </source>
</evidence>